<proteinExistence type="predicted"/>
<protein>
    <recommendedName>
        <fullName evidence="3">ATP-grasp domain-containing protein</fullName>
    </recommendedName>
</protein>
<dbReference type="SUPFAM" id="SSF56059">
    <property type="entry name" value="Glutathione synthetase ATP-binding domain-like"/>
    <property type="match status" value="1"/>
</dbReference>
<dbReference type="EMBL" id="PDOF01000001">
    <property type="protein sequence ID" value="PYZ98868.1"/>
    <property type="molecule type" value="Genomic_DNA"/>
</dbReference>
<evidence type="ECO:0008006" key="3">
    <source>
        <dbReference type="Google" id="ProtNLM"/>
    </source>
</evidence>
<dbReference type="Proteomes" id="UP000248066">
    <property type="component" value="Unassembled WGS sequence"/>
</dbReference>
<comment type="caution">
    <text evidence="1">The sequence shown here is derived from an EMBL/GenBank/DDBJ whole genome shotgun (WGS) entry which is preliminary data.</text>
</comment>
<dbReference type="AlphaFoldDB" id="A0A2W0HYJ8"/>
<organism evidence="1 2">
    <name type="scientific">Alteribacter lacisalsi</name>
    <dbReference type="NCBI Taxonomy" id="2045244"/>
    <lineage>
        <taxon>Bacteria</taxon>
        <taxon>Bacillati</taxon>
        <taxon>Bacillota</taxon>
        <taxon>Bacilli</taxon>
        <taxon>Bacillales</taxon>
        <taxon>Bacillaceae</taxon>
        <taxon>Alteribacter</taxon>
    </lineage>
</organism>
<keyword evidence="2" id="KW-1185">Reference proteome</keyword>
<reference evidence="1 2" key="1">
    <citation type="submission" date="2017-10" db="EMBL/GenBank/DDBJ databases">
        <title>Bacillus sp. nov., a halophilic bacterium isolated from a Yangshapao Lake.</title>
        <authorList>
            <person name="Wang H."/>
        </authorList>
    </citation>
    <scope>NUCLEOTIDE SEQUENCE [LARGE SCALE GENOMIC DNA]</scope>
    <source>
        <strain evidence="1 2">YSP-3</strain>
    </source>
</reference>
<accession>A0A2W0HYJ8</accession>
<dbReference type="OrthoDB" id="7869153at2"/>
<dbReference type="Pfam" id="PF14398">
    <property type="entry name" value="ATPgrasp_YheCD"/>
    <property type="match status" value="1"/>
</dbReference>
<evidence type="ECO:0000313" key="1">
    <source>
        <dbReference type="EMBL" id="PYZ98868.1"/>
    </source>
</evidence>
<gene>
    <name evidence="1" type="ORF">CR205_09945</name>
</gene>
<sequence>MIIHFDQEKQAWYTESQEEGLTLGTLPLLPAGEKPLTEGTVFLTGMRGNEAGPVIAVLTGGHPSKPFSGDELLYRTLHEEACAQGGVVAVVPISDISGIDSMTGYVHLENGGWTPVPIGSPHVIYNRVPARKVEKSEAFLTIRQAARDAEIPFFNEAFLTKLIIDKTLRGDPELAEFLPCTEKLESREQFMRWAKSRDAFLLKISSGSRGRGIYLIKKSASGFLSLQSRKGTLAPVSAKGCWRFIESAISSRTFLLQDYIALKQHQGRKFDFRLLLHQNQNGWMCSGVGIRQAGQGQVTTHSMYGGDLLTPENTDIDPAPVIELALRAASLFSPSFTELSMDIGCDEHNRLWLFDINSKPMIFDEHAIRLKGASNLLSICHEKAGFA</sequence>
<dbReference type="RefSeq" id="WP_110519107.1">
    <property type="nucleotide sequence ID" value="NZ_PDOF01000001.1"/>
</dbReference>
<dbReference type="InterPro" id="IPR026838">
    <property type="entry name" value="YheC/D"/>
</dbReference>
<name>A0A2W0HYJ8_9BACI</name>
<evidence type="ECO:0000313" key="2">
    <source>
        <dbReference type="Proteomes" id="UP000248066"/>
    </source>
</evidence>